<keyword evidence="2" id="KW-1185">Reference proteome</keyword>
<reference evidence="1 2" key="1">
    <citation type="submission" date="2019-08" db="EMBL/GenBank/DDBJ databases">
        <title>In-depth cultivation of the pig gut microbiome towards novel bacterial diversity and tailored functional studies.</title>
        <authorList>
            <person name="Wylensek D."/>
            <person name="Hitch T.C.A."/>
            <person name="Clavel T."/>
        </authorList>
    </citation>
    <scope>NUCLEOTIDE SEQUENCE [LARGE SCALE GENOMIC DNA]</scope>
    <source>
        <strain evidence="1 2">Oil-RF-744-WCA-WT-10</strain>
    </source>
</reference>
<name>A0A6L5XG58_9BACT</name>
<dbReference type="AlphaFoldDB" id="A0A6L5XG58"/>
<accession>A0A6L5XG58</accession>
<sequence length="64" mass="7110">MKTQLVMIYIFTASVAVMAWGGNTIEPVAQVPIAAGVQPLQQPIEMDKICNTDYARNFQRNRGL</sequence>
<evidence type="ECO:0000313" key="2">
    <source>
        <dbReference type="Proteomes" id="UP000483362"/>
    </source>
</evidence>
<evidence type="ECO:0000313" key="1">
    <source>
        <dbReference type="EMBL" id="MSS18484.1"/>
    </source>
</evidence>
<gene>
    <name evidence="1" type="ORF">FYJ29_12065</name>
</gene>
<organism evidence="1 2">
    <name type="scientific">Sodaliphilus pleomorphus</name>
    <dbReference type="NCBI Taxonomy" id="2606626"/>
    <lineage>
        <taxon>Bacteria</taxon>
        <taxon>Pseudomonadati</taxon>
        <taxon>Bacteroidota</taxon>
        <taxon>Bacteroidia</taxon>
        <taxon>Bacteroidales</taxon>
        <taxon>Muribaculaceae</taxon>
        <taxon>Sodaliphilus</taxon>
    </lineage>
</organism>
<protein>
    <submittedName>
        <fullName evidence="1">Uncharacterized protein</fullName>
    </submittedName>
</protein>
<dbReference type="EMBL" id="VULT01000022">
    <property type="protein sequence ID" value="MSS18484.1"/>
    <property type="molecule type" value="Genomic_DNA"/>
</dbReference>
<dbReference type="Proteomes" id="UP000483362">
    <property type="component" value="Unassembled WGS sequence"/>
</dbReference>
<proteinExistence type="predicted"/>
<comment type="caution">
    <text evidence="1">The sequence shown here is derived from an EMBL/GenBank/DDBJ whole genome shotgun (WGS) entry which is preliminary data.</text>
</comment>
<dbReference type="RefSeq" id="WP_154327681.1">
    <property type="nucleotide sequence ID" value="NZ_CP045696.1"/>
</dbReference>